<comment type="catalytic activity">
    <reaction evidence="10">
        <text>an acyl phosphate + sn-glycerol 3-phosphate = a 1-acyl-sn-glycero-3-phosphate + phosphate</text>
        <dbReference type="Rhea" id="RHEA:34075"/>
        <dbReference type="ChEBI" id="CHEBI:43474"/>
        <dbReference type="ChEBI" id="CHEBI:57597"/>
        <dbReference type="ChEBI" id="CHEBI:57970"/>
        <dbReference type="ChEBI" id="CHEBI:59918"/>
        <dbReference type="EC" id="2.3.1.275"/>
    </reaction>
</comment>
<keyword evidence="11" id="KW-0012">Acyltransferase</keyword>
<evidence type="ECO:0000256" key="2">
    <source>
        <dbReference type="ARBA" id="ARBA00022516"/>
    </source>
</evidence>
<evidence type="ECO:0000313" key="12">
    <source>
        <dbReference type="Proteomes" id="UP000282957"/>
    </source>
</evidence>
<evidence type="ECO:0000256" key="9">
    <source>
        <dbReference type="ARBA" id="ARBA00023264"/>
    </source>
</evidence>
<feature type="transmembrane region" description="Helical" evidence="10">
    <location>
        <begin position="139"/>
        <end position="172"/>
    </location>
</feature>
<evidence type="ECO:0000256" key="4">
    <source>
        <dbReference type="ARBA" id="ARBA00022692"/>
    </source>
</evidence>
<evidence type="ECO:0000313" key="11">
    <source>
        <dbReference type="EMBL" id="RVT97864.1"/>
    </source>
</evidence>
<comment type="pathway">
    <text evidence="10">Lipid metabolism; phospholipid metabolism.</text>
</comment>
<dbReference type="InterPro" id="IPR003811">
    <property type="entry name" value="G3P_acylTferase_PlsY"/>
</dbReference>
<dbReference type="GO" id="GO:0043772">
    <property type="term" value="F:acyl-phosphate glycerol-3-phosphate acyltransferase activity"/>
    <property type="evidence" value="ECO:0007669"/>
    <property type="project" value="UniProtKB-UniRule"/>
</dbReference>
<comment type="subcellular location">
    <subcellularLocation>
        <location evidence="10">Cell membrane</location>
        <topology evidence="10">Multi-pass membrane protein</topology>
    </subcellularLocation>
</comment>
<feature type="transmembrane region" description="Helical" evidence="10">
    <location>
        <begin position="6"/>
        <end position="31"/>
    </location>
</feature>
<dbReference type="Pfam" id="PF02660">
    <property type="entry name" value="G3P_acyltransf"/>
    <property type="match status" value="1"/>
</dbReference>
<feature type="transmembrane region" description="Helical" evidence="10">
    <location>
        <begin position="81"/>
        <end position="99"/>
    </location>
</feature>
<dbReference type="PANTHER" id="PTHR30309:SF0">
    <property type="entry name" value="GLYCEROL-3-PHOSPHATE ACYLTRANSFERASE-RELATED"/>
    <property type="match status" value="1"/>
</dbReference>
<keyword evidence="8 10" id="KW-0594">Phospholipid biosynthesis</keyword>
<dbReference type="UniPathway" id="UPA00085"/>
<keyword evidence="2 10" id="KW-0444">Lipid biosynthesis</keyword>
<dbReference type="HAMAP" id="MF_01043">
    <property type="entry name" value="PlsY"/>
    <property type="match status" value="1"/>
</dbReference>
<evidence type="ECO:0000256" key="5">
    <source>
        <dbReference type="ARBA" id="ARBA00022989"/>
    </source>
</evidence>
<keyword evidence="5 10" id="KW-1133">Transmembrane helix</keyword>
<dbReference type="EMBL" id="SACL01000002">
    <property type="protein sequence ID" value="RVT97864.1"/>
    <property type="molecule type" value="Genomic_DNA"/>
</dbReference>
<organism evidence="11 12">
    <name type="scientific">Rhodovarius crocodyli</name>
    <dbReference type="NCBI Taxonomy" id="1979269"/>
    <lineage>
        <taxon>Bacteria</taxon>
        <taxon>Pseudomonadati</taxon>
        <taxon>Pseudomonadota</taxon>
        <taxon>Alphaproteobacteria</taxon>
        <taxon>Acetobacterales</taxon>
        <taxon>Roseomonadaceae</taxon>
        <taxon>Rhodovarius</taxon>
    </lineage>
</organism>
<evidence type="ECO:0000256" key="1">
    <source>
        <dbReference type="ARBA" id="ARBA00022475"/>
    </source>
</evidence>
<evidence type="ECO:0000256" key="6">
    <source>
        <dbReference type="ARBA" id="ARBA00023098"/>
    </source>
</evidence>
<dbReference type="AlphaFoldDB" id="A0A437MJL5"/>
<keyword evidence="9 10" id="KW-1208">Phospholipid metabolism</keyword>
<reference evidence="11 12" key="1">
    <citation type="submission" date="2019-01" db="EMBL/GenBank/DDBJ databases">
        <authorList>
            <person name="Chen W.-M."/>
        </authorList>
    </citation>
    <scope>NUCLEOTIDE SEQUENCE [LARGE SCALE GENOMIC DNA]</scope>
    <source>
        <strain evidence="11 12">CCP-6</strain>
    </source>
</reference>
<evidence type="ECO:0000256" key="7">
    <source>
        <dbReference type="ARBA" id="ARBA00023136"/>
    </source>
</evidence>
<dbReference type="GO" id="GO:0005886">
    <property type="term" value="C:plasma membrane"/>
    <property type="evidence" value="ECO:0007669"/>
    <property type="project" value="UniProtKB-SubCell"/>
</dbReference>
<proteinExistence type="inferred from homology"/>
<evidence type="ECO:0000256" key="8">
    <source>
        <dbReference type="ARBA" id="ARBA00023209"/>
    </source>
</evidence>
<evidence type="ECO:0000256" key="10">
    <source>
        <dbReference type="HAMAP-Rule" id="MF_01043"/>
    </source>
</evidence>
<keyword evidence="4 10" id="KW-0812">Transmembrane</keyword>
<keyword evidence="6 10" id="KW-0443">Lipid metabolism</keyword>
<accession>A0A437MJL5</accession>
<protein>
    <recommendedName>
        <fullName evidence="10">Glycerol-3-phosphate acyltransferase</fullName>
    </recommendedName>
    <alternativeName>
        <fullName evidence="10">Acyl-PO4 G3P acyltransferase</fullName>
    </alternativeName>
    <alternativeName>
        <fullName evidence="10">Acyl-phosphate--glycerol-3-phosphate acyltransferase</fullName>
    </alternativeName>
    <alternativeName>
        <fullName evidence="10">G3P acyltransferase</fullName>
        <shortName evidence="10">GPAT</shortName>
        <ecNumber evidence="10">2.3.1.275</ecNumber>
    </alternativeName>
    <alternativeName>
        <fullName evidence="10">Lysophosphatidic acid synthase</fullName>
        <shortName evidence="10">LPA synthase</shortName>
    </alternativeName>
</protein>
<evidence type="ECO:0000256" key="3">
    <source>
        <dbReference type="ARBA" id="ARBA00022679"/>
    </source>
</evidence>
<dbReference type="GO" id="GO:0008654">
    <property type="term" value="P:phospholipid biosynthetic process"/>
    <property type="evidence" value="ECO:0007669"/>
    <property type="project" value="UniProtKB-UniRule"/>
</dbReference>
<name>A0A437MJL5_9PROT</name>
<keyword evidence="1 10" id="KW-1003">Cell membrane</keyword>
<comment type="subunit">
    <text evidence="10">Probably interacts with PlsX.</text>
</comment>
<feature type="transmembrane region" description="Helical" evidence="10">
    <location>
        <begin position="111"/>
        <end position="133"/>
    </location>
</feature>
<comment type="similarity">
    <text evidence="10">Belongs to the PlsY family.</text>
</comment>
<gene>
    <name evidence="10 11" type="primary">plsY</name>
    <name evidence="11" type="ORF">EOD42_08725</name>
</gene>
<dbReference type="OrthoDB" id="9777124at2"/>
<keyword evidence="7 10" id="KW-0472">Membrane</keyword>
<dbReference type="NCBIfam" id="TIGR00023">
    <property type="entry name" value="glycerol-3-phosphate 1-O-acyltransferase PlsY"/>
    <property type="match status" value="1"/>
</dbReference>
<sequence>MSYLLSLLIGAALGSIPFGLILTRAAGLGDVRTIGSGSIGATNVLRTGNKKVAAATLVLDVLKGVIALLVCQYLWGRDAGLLAGLAAVVSHCYPVWLGFKGGKGVATAAGVLLAAAWWMGLIVAGVWLATAFLTRISSASALVACAAAPIVALLAGDMNLALFALVLALFVAWRHSANIRRLIAGTEPRIGKGK</sequence>
<feature type="transmembrane region" description="Helical" evidence="10">
    <location>
        <begin position="52"/>
        <end position="75"/>
    </location>
</feature>
<dbReference type="RefSeq" id="WP_127787093.1">
    <property type="nucleotide sequence ID" value="NZ_SACL01000002.1"/>
</dbReference>
<dbReference type="PANTHER" id="PTHR30309">
    <property type="entry name" value="INNER MEMBRANE PROTEIN YGIH"/>
    <property type="match status" value="1"/>
</dbReference>
<keyword evidence="3 10" id="KW-0808">Transferase</keyword>
<dbReference type="SMART" id="SM01207">
    <property type="entry name" value="G3P_acyltransf"/>
    <property type="match status" value="1"/>
</dbReference>
<comment type="caution">
    <text evidence="11">The sequence shown here is derived from an EMBL/GenBank/DDBJ whole genome shotgun (WGS) entry which is preliminary data.</text>
</comment>
<keyword evidence="12" id="KW-1185">Reference proteome</keyword>
<dbReference type="EC" id="2.3.1.275" evidence="10"/>
<comment type="function">
    <text evidence="10">Catalyzes the transfer of an acyl group from acyl-phosphate (acyl-PO(4)) to glycerol-3-phosphate (G3P) to form lysophosphatidic acid (LPA). This enzyme utilizes acyl-phosphate as fatty acyl donor, but not acyl-CoA or acyl-ACP.</text>
</comment>
<dbReference type="Proteomes" id="UP000282957">
    <property type="component" value="Unassembled WGS sequence"/>
</dbReference>